<dbReference type="Proteomes" id="UP000242791">
    <property type="component" value="Unassembled WGS sequence"/>
</dbReference>
<name>A0A1J9R2T2_9EURO</name>
<dbReference type="STRING" id="1658174.A0A1J9R2T2"/>
<proteinExistence type="predicted"/>
<feature type="compositionally biased region" description="Polar residues" evidence="1">
    <location>
        <begin position="94"/>
        <end position="123"/>
    </location>
</feature>
<feature type="region of interest" description="Disordered" evidence="1">
    <location>
        <begin position="89"/>
        <end position="131"/>
    </location>
</feature>
<accession>A0A1J9R2T2</accession>
<protein>
    <recommendedName>
        <fullName evidence="4">Transcription factor domain-containing protein</fullName>
    </recommendedName>
</protein>
<evidence type="ECO:0000256" key="1">
    <source>
        <dbReference type="SAM" id="MobiDB-lite"/>
    </source>
</evidence>
<organism evidence="2 3">
    <name type="scientific">Blastomyces percursus</name>
    <dbReference type="NCBI Taxonomy" id="1658174"/>
    <lineage>
        <taxon>Eukaryota</taxon>
        <taxon>Fungi</taxon>
        <taxon>Dikarya</taxon>
        <taxon>Ascomycota</taxon>
        <taxon>Pezizomycotina</taxon>
        <taxon>Eurotiomycetes</taxon>
        <taxon>Eurotiomycetidae</taxon>
        <taxon>Onygenales</taxon>
        <taxon>Ajellomycetaceae</taxon>
        <taxon>Blastomyces</taxon>
    </lineage>
</organism>
<evidence type="ECO:0008006" key="4">
    <source>
        <dbReference type="Google" id="ProtNLM"/>
    </source>
</evidence>
<reference evidence="2 3" key="1">
    <citation type="submission" date="2015-08" db="EMBL/GenBank/DDBJ databases">
        <title>Emmonsia species relationships and genome sequence.</title>
        <authorList>
            <person name="Cuomo C.A."/>
            <person name="Schwartz I.S."/>
            <person name="Kenyon C."/>
            <person name="De Hoog G.S."/>
            <person name="Govender N.P."/>
            <person name="Botha A."/>
            <person name="Moreno L."/>
            <person name="De Vries M."/>
            <person name="Munoz J.F."/>
            <person name="Stielow J.B."/>
        </authorList>
    </citation>
    <scope>NUCLEOTIDE SEQUENCE [LARGE SCALE GENOMIC DNA]</scope>
    <source>
        <strain evidence="2 3">EI222</strain>
    </source>
</reference>
<dbReference type="PANTHER" id="PTHR47431">
    <property type="entry name" value="ZN(II)2CYS6 TRANSCRIPTION FACTOR (EUROFUNG)-RELATED"/>
    <property type="match status" value="1"/>
</dbReference>
<comment type="caution">
    <text evidence="2">The sequence shown here is derived from an EMBL/GenBank/DDBJ whole genome shotgun (WGS) entry which is preliminary data.</text>
</comment>
<dbReference type="PANTHER" id="PTHR47431:SF4">
    <property type="entry name" value="ZN(II)2CYS6 TRANSCRIPTION FACTOR (EUROFUNG)"/>
    <property type="match status" value="1"/>
</dbReference>
<dbReference type="EMBL" id="LGTZ01000186">
    <property type="protein sequence ID" value="OJD26723.1"/>
    <property type="molecule type" value="Genomic_DNA"/>
</dbReference>
<keyword evidence="3" id="KW-1185">Reference proteome</keyword>
<dbReference type="VEuPathDB" id="FungiDB:ACJ73_01893"/>
<dbReference type="AlphaFoldDB" id="A0A1J9R2T2"/>
<dbReference type="CDD" id="cd12148">
    <property type="entry name" value="fungal_TF_MHR"/>
    <property type="match status" value="1"/>
</dbReference>
<dbReference type="OrthoDB" id="2399539at2759"/>
<evidence type="ECO:0000313" key="2">
    <source>
        <dbReference type="EMBL" id="OJD26723.1"/>
    </source>
</evidence>
<evidence type="ECO:0000313" key="3">
    <source>
        <dbReference type="Proteomes" id="UP000242791"/>
    </source>
</evidence>
<sequence length="463" mass="51711">MSFSDSLPMLDGSPDLFRSAEWLLSPPTFMAQKGDHVLDQEAIPPPLTRPEPGYRTATGFLSLSPVSQQICEMRFWQCKYIQSRRGGHNKIVSRDNQGSTAQSPTKGPESSRTSSTEQTNIPTDDSDSPGAIETVTNSESLTSISSTGLNLPLECYYSLFHESHPMVLPKQHFMARLEVDQESLDAVAPVVRYIGSLCGHCPFPESFKNLSENLLFSKQLPKNGFSVQALMLYSIATHWNDENPRAREILDLATSLTLEIGMNSRQFAYQYREGNPILEESWRRSCFTSLMHSMQESGNIPKPRTLLKYDERQFDAVDVVFSSFAYLVDASRILGTILIVGMDAGNPVDPEVDYADSGLEAYRLHTVKALTAAERISSLLALPTPLVKQSQFIICMVTLSAIVQLSAYIFDSNVTASRALRERIRVNLGALRAHEKIWPLGRKSLYEIKSIARQVFALQNFDP</sequence>
<gene>
    <name evidence="2" type="ORF">ACJ73_01893</name>
</gene>